<evidence type="ECO:0000259" key="2">
    <source>
        <dbReference type="Pfam" id="PF08401"/>
    </source>
</evidence>
<proteinExistence type="predicted"/>
<sequence length="603" mass="68954">MANKSRTEIQAWKQQLVHQAEIKLQALTTSTNFKAYLKTMAKFHHYSLRNINLIYAQDPQATQVAGFKQWQKDFSRQVTKGAKAIRIAAPITKRLTPEQQRQLGTKRDQAIVGYRYLPVFDVRHTTGKQIPQTQDFIKPELGEHANVTPLYQAFKTYLNETTNLTVTERPMTENQARGYFAPQTNEIVIDSQELDQGMRLKTLYHEYAHSQLHGLTSAFKDRPRGYQEAQAEAVAYVAMQNIGIDTGDYSLGYVATWAKDQTVIHQALSEIKQVSNKTIEISDELVQDLRREQRMGRPQNEELRQEVVPEFPVWKPEMGLAASEQIVQQKKDYWKGVFERSRGRGFEVNDLDNHTRITLTKSARTGVDWQLTQYDSNGPYGHTDIVGDLDQPKVQEKIISHLIYQSGYVVKYSDSAMDKSLNKTGEKYRPVSSLQEMNEGLIETPTVIEKIKSSQAPFVKEIASKAEFAQFYDYDEVGHEYSAYRTKEGDTFYEGGAEDYVEKDDLKDLLTRSLNENEITIENVVGPKLATKLTDKTQRFVNEHLTNDGLKQQVNGLKRLQKTVNPEQIAKVNNSLRLANHEARRRGLNLGPVKAAQRNTISR</sequence>
<dbReference type="Proteomes" id="UP000076882">
    <property type="component" value="Unassembled WGS sequence"/>
</dbReference>
<dbReference type="InterPro" id="IPR013610">
    <property type="entry name" value="ArdC_N"/>
</dbReference>
<dbReference type="AlphaFoldDB" id="A0A162GKK1"/>
<dbReference type="Pfam" id="PF08401">
    <property type="entry name" value="ArdcN"/>
    <property type="match status" value="1"/>
</dbReference>
<dbReference type="GO" id="GO:0003697">
    <property type="term" value="F:single-stranded DNA binding"/>
    <property type="evidence" value="ECO:0007669"/>
    <property type="project" value="InterPro"/>
</dbReference>
<protein>
    <submittedName>
        <fullName evidence="3">LtrC-like protein</fullName>
    </submittedName>
</protein>
<name>A0A162GKK1_LACPN</name>
<dbReference type="PATRIC" id="fig|1590.201.peg.245"/>
<gene>
    <name evidence="3" type="ORF">Lp19_0533</name>
</gene>
<reference evidence="3 4" key="1">
    <citation type="submission" date="2016-03" db="EMBL/GenBank/DDBJ databases">
        <title>Comparative genomics of 54 Lactobacillus plantarum strains reveals genomic uncoupling from niche constraints.</title>
        <authorList>
            <person name="Martino M.E."/>
        </authorList>
    </citation>
    <scope>NUCLEOTIDE SEQUENCE [LARGE SCALE GENOMIC DNA]</scope>
    <source>
        <strain evidence="3 4">19.1</strain>
    </source>
</reference>
<dbReference type="Pfam" id="PF06114">
    <property type="entry name" value="Peptidase_M78"/>
    <property type="match status" value="1"/>
</dbReference>
<dbReference type="InterPro" id="IPR010359">
    <property type="entry name" value="IrrE_HExxH"/>
</dbReference>
<evidence type="ECO:0000259" key="1">
    <source>
        <dbReference type="Pfam" id="PF06114"/>
    </source>
</evidence>
<evidence type="ECO:0000313" key="4">
    <source>
        <dbReference type="Proteomes" id="UP000076882"/>
    </source>
</evidence>
<comment type="caution">
    <text evidence="3">The sequence shown here is derived from an EMBL/GenBank/DDBJ whole genome shotgun (WGS) entry which is preliminary data.</text>
</comment>
<dbReference type="EMBL" id="LUXM01000015">
    <property type="protein sequence ID" value="KZU97740.1"/>
    <property type="molecule type" value="Genomic_DNA"/>
</dbReference>
<organism evidence="3 4">
    <name type="scientific">Lactiplantibacillus plantarum</name>
    <name type="common">Lactobacillus plantarum</name>
    <dbReference type="NCBI Taxonomy" id="1590"/>
    <lineage>
        <taxon>Bacteria</taxon>
        <taxon>Bacillati</taxon>
        <taxon>Bacillota</taxon>
        <taxon>Bacilli</taxon>
        <taxon>Lactobacillales</taxon>
        <taxon>Lactobacillaceae</taxon>
        <taxon>Lactiplantibacillus</taxon>
    </lineage>
</organism>
<feature type="domain" description="N-terminal" evidence="2">
    <location>
        <begin position="34"/>
        <end position="119"/>
    </location>
</feature>
<accession>A0A162GKK1</accession>
<evidence type="ECO:0000313" key="3">
    <source>
        <dbReference type="EMBL" id="KZU97740.1"/>
    </source>
</evidence>
<feature type="domain" description="IrrE N-terminal-like" evidence="1">
    <location>
        <begin position="161"/>
        <end position="236"/>
    </location>
</feature>